<dbReference type="NCBIfam" id="TIGR03790">
    <property type="entry name" value="TIGR03790 family protein"/>
    <property type="match status" value="1"/>
</dbReference>
<dbReference type="STRING" id="37625.SAMN05660420_01544"/>
<dbReference type="InterPro" id="IPR022265">
    <property type="entry name" value="CHP03790"/>
</dbReference>
<dbReference type="AlphaFoldDB" id="A0A1H3ZIQ8"/>
<gene>
    <name evidence="2" type="ORF">SAMN05660420_01544</name>
</gene>
<protein>
    <submittedName>
        <fullName evidence="2">TIGR03790 family protein</fullName>
    </submittedName>
</protein>
<organism evidence="2 3">
    <name type="scientific">Desulfuromusa kysingii</name>
    <dbReference type="NCBI Taxonomy" id="37625"/>
    <lineage>
        <taxon>Bacteria</taxon>
        <taxon>Pseudomonadati</taxon>
        <taxon>Thermodesulfobacteriota</taxon>
        <taxon>Desulfuromonadia</taxon>
        <taxon>Desulfuromonadales</taxon>
        <taxon>Geopsychrobacteraceae</taxon>
        <taxon>Desulfuromusa</taxon>
    </lineage>
</organism>
<reference evidence="2 3" key="1">
    <citation type="submission" date="2016-10" db="EMBL/GenBank/DDBJ databases">
        <authorList>
            <person name="de Groot N.N."/>
        </authorList>
    </citation>
    <scope>NUCLEOTIDE SEQUENCE [LARGE SCALE GENOMIC DNA]</scope>
    <source>
        <strain evidence="2 3">DSM 7343</strain>
    </source>
</reference>
<sequence>MKSALIILFFFLCLGRPEAVQALQPEEILLIVNQNVPASIELARYYSQKRQIPTANLLVVHLPDQEECSREEYQHNLLVPLRKFLAHQQGAKIRTLLLFYGIPLRVSAPELTSQQWRERQDLQQPQTQLDSQRQKQGAAVDSEIALSLNRSYPLEGWLPNPFFVGFQKQRDQLPFKKDQVLFVSRLDAPTPEMVRRIIDDSLEVEKQGLSGHAYFDARWPFPDKKNLQGYARYDASIHNAAQVSRELSSLPVHLNQEEALLQAGEASQAALYCGWYSLGKYVDAFDWQPGAVGYHIASSECTTLKKPGSQVWCKRMIEDGVAATIGPVAEPYVQGFPPPELFFGFLLDGYYTLAESYFLSLPYLSWQMILIGDPLYRPFRNSAVEK</sequence>
<keyword evidence="3" id="KW-1185">Reference proteome</keyword>
<proteinExistence type="predicted"/>
<name>A0A1H3ZIQ8_9BACT</name>
<feature type="compositionally biased region" description="Polar residues" evidence="1">
    <location>
        <begin position="122"/>
        <end position="135"/>
    </location>
</feature>
<evidence type="ECO:0000313" key="2">
    <source>
        <dbReference type="EMBL" id="SEA23613.1"/>
    </source>
</evidence>
<dbReference type="RefSeq" id="WP_175498298.1">
    <property type="nucleotide sequence ID" value="NZ_FNQN01000004.1"/>
</dbReference>
<evidence type="ECO:0000313" key="3">
    <source>
        <dbReference type="Proteomes" id="UP000199409"/>
    </source>
</evidence>
<dbReference type="EMBL" id="FNQN01000004">
    <property type="protein sequence ID" value="SEA23613.1"/>
    <property type="molecule type" value="Genomic_DNA"/>
</dbReference>
<feature type="region of interest" description="Disordered" evidence="1">
    <location>
        <begin position="116"/>
        <end position="135"/>
    </location>
</feature>
<evidence type="ECO:0000256" key="1">
    <source>
        <dbReference type="SAM" id="MobiDB-lite"/>
    </source>
</evidence>
<dbReference type="Proteomes" id="UP000199409">
    <property type="component" value="Unassembled WGS sequence"/>
</dbReference>
<accession>A0A1H3ZIQ8</accession>